<name>A0A182QVI9_9DIPT</name>
<dbReference type="AlphaFoldDB" id="A0A182QVI9"/>
<evidence type="ECO:0000256" key="2">
    <source>
        <dbReference type="SAM" id="Phobius"/>
    </source>
</evidence>
<evidence type="ECO:0000313" key="4">
    <source>
        <dbReference type="Proteomes" id="UP000075886"/>
    </source>
</evidence>
<feature type="compositionally biased region" description="Polar residues" evidence="1">
    <location>
        <begin position="103"/>
        <end position="117"/>
    </location>
</feature>
<evidence type="ECO:0000256" key="1">
    <source>
        <dbReference type="SAM" id="MobiDB-lite"/>
    </source>
</evidence>
<accession>A0A182QVI9</accession>
<feature type="transmembrane region" description="Helical" evidence="2">
    <location>
        <begin position="12"/>
        <end position="36"/>
    </location>
</feature>
<evidence type="ECO:0008006" key="5">
    <source>
        <dbReference type="Google" id="ProtNLM"/>
    </source>
</evidence>
<dbReference type="EnsemblMetazoa" id="AFAF017725-RA">
    <property type="protein sequence ID" value="AFAF017725-PA"/>
    <property type="gene ID" value="AFAF017725"/>
</dbReference>
<feature type="region of interest" description="Disordered" evidence="1">
    <location>
        <begin position="102"/>
        <end position="133"/>
    </location>
</feature>
<protein>
    <recommendedName>
        <fullName evidence="5">Transmembrane protein</fullName>
    </recommendedName>
</protein>
<dbReference type="EMBL" id="AXCN02000326">
    <property type="status" value="NOT_ANNOTATED_CDS"/>
    <property type="molecule type" value="Genomic_DNA"/>
</dbReference>
<keyword evidence="4" id="KW-1185">Reference proteome</keyword>
<dbReference type="Proteomes" id="UP000075886">
    <property type="component" value="Unassembled WGS sequence"/>
</dbReference>
<sequence>MEEGGLRLKRNLWPAVFLSFYAAGLLLLLCVCFLFPRPWPGLAQTKTKQTSAIVPDRAAESVGASVWRVCTASTRGKGRTTAFTACFVRWIKLVILPYRARAQSGTRKPNKKITTQRSTEDDVNSTKRKTKKS</sequence>
<proteinExistence type="predicted"/>
<reference evidence="4" key="1">
    <citation type="submission" date="2014-01" db="EMBL/GenBank/DDBJ databases">
        <title>The Genome Sequence of Anopheles farauti FAR1 (V2).</title>
        <authorList>
            <consortium name="The Broad Institute Genomics Platform"/>
            <person name="Neafsey D.E."/>
            <person name="Besansky N."/>
            <person name="Howell P."/>
            <person name="Walton C."/>
            <person name="Young S.K."/>
            <person name="Zeng Q."/>
            <person name="Gargeya S."/>
            <person name="Fitzgerald M."/>
            <person name="Haas B."/>
            <person name="Abouelleil A."/>
            <person name="Allen A.W."/>
            <person name="Alvarado L."/>
            <person name="Arachchi H.M."/>
            <person name="Berlin A.M."/>
            <person name="Chapman S.B."/>
            <person name="Gainer-Dewar J."/>
            <person name="Goldberg J."/>
            <person name="Griggs A."/>
            <person name="Gujja S."/>
            <person name="Hansen M."/>
            <person name="Howarth C."/>
            <person name="Imamovic A."/>
            <person name="Ireland A."/>
            <person name="Larimer J."/>
            <person name="McCowan C."/>
            <person name="Murphy C."/>
            <person name="Pearson M."/>
            <person name="Poon T.W."/>
            <person name="Priest M."/>
            <person name="Roberts A."/>
            <person name="Saif S."/>
            <person name="Shea T."/>
            <person name="Sisk P."/>
            <person name="Sykes S."/>
            <person name="Wortman J."/>
            <person name="Nusbaum C."/>
            <person name="Birren B."/>
        </authorList>
    </citation>
    <scope>NUCLEOTIDE SEQUENCE [LARGE SCALE GENOMIC DNA]</scope>
    <source>
        <strain evidence="4">FAR1</strain>
    </source>
</reference>
<dbReference type="VEuPathDB" id="VectorBase:AFAF017725"/>
<keyword evidence="2" id="KW-0812">Transmembrane</keyword>
<evidence type="ECO:0000313" key="3">
    <source>
        <dbReference type="EnsemblMetazoa" id="AFAF017725-PA"/>
    </source>
</evidence>
<organism evidence="3 4">
    <name type="scientific">Anopheles farauti</name>
    <dbReference type="NCBI Taxonomy" id="69004"/>
    <lineage>
        <taxon>Eukaryota</taxon>
        <taxon>Metazoa</taxon>
        <taxon>Ecdysozoa</taxon>
        <taxon>Arthropoda</taxon>
        <taxon>Hexapoda</taxon>
        <taxon>Insecta</taxon>
        <taxon>Pterygota</taxon>
        <taxon>Neoptera</taxon>
        <taxon>Endopterygota</taxon>
        <taxon>Diptera</taxon>
        <taxon>Nematocera</taxon>
        <taxon>Culicoidea</taxon>
        <taxon>Culicidae</taxon>
        <taxon>Anophelinae</taxon>
        <taxon>Anopheles</taxon>
    </lineage>
</organism>
<keyword evidence="2" id="KW-1133">Transmembrane helix</keyword>
<reference evidence="3" key="2">
    <citation type="submission" date="2020-05" db="UniProtKB">
        <authorList>
            <consortium name="EnsemblMetazoa"/>
        </authorList>
    </citation>
    <scope>IDENTIFICATION</scope>
    <source>
        <strain evidence="3">FAR1</strain>
    </source>
</reference>
<keyword evidence="2" id="KW-0472">Membrane</keyword>